<dbReference type="EMBL" id="JBFOLJ010000003">
    <property type="protein sequence ID" value="KAL2550079.1"/>
    <property type="molecule type" value="Genomic_DNA"/>
</dbReference>
<accession>A0ABD1WK62</accession>
<name>A0ABD1WK62_9LAMI</name>
<gene>
    <name evidence="2" type="ORF">Fot_11609</name>
</gene>
<evidence type="ECO:0000256" key="1">
    <source>
        <dbReference type="SAM" id="MobiDB-lite"/>
    </source>
</evidence>
<evidence type="ECO:0000313" key="2">
    <source>
        <dbReference type="EMBL" id="KAL2550079.1"/>
    </source>
</evidence>
<dbReference type="Proteomes" id="UP001604277">
    <property type="component" value="Unassembled WGS sequence"/>
</dbReference>
<organism evidence="2 3">
    <name type="scientific">Forsythia ovata</name>
    <dbReference type="NCBI Taxonomy" id="205694"/>
    <lineage>
        <taxon>Eukaryota</taxon>
        <taxon>Viridiplantae</taxon>
        <taxon>Streptophyta</taxon>
        <taxon>Embryophyta</taxon>
        <taxon>Tracheophyta</taxon>
        <taxon>Spermatophyta</taxon>
        <taxon>Magnoliopsida</taxon>
        <taxon>eudicotyledons</taxon>
        <taxon>Gunneridae</taxon>
        <taxon>Pentapetalae</taxon>
        <taxon>asterids</taxon>
        <taxon>lamiids</taxon>
        <taxon>Lamiales</taxon>
        <taxon>Oleaceae</taxon>
        <taxon>Forsythieae</taxon>
        <taxon>Forsythia</taxon>
    </lineage>
</organism>
<feature type="region of interest" description="Disordered" evidence="1">
    <location>
        <begin position="82"/>
        <end position="103"/>
    </location>
</feature>
<dbReference type="AlphaFoldDB" id="A0ABD1WK62"/>
<protein>
    <recommendedName>
        <fullName evidence="4">Ubiquitin-like protease family profile domain-containing protein</fullName>
    </recommendedName>
</protein>
<evidence type="ECO:0000313" key="3">
    <source>
        <dbReference type="Proteomes" id="UP001604277"/>
    </source>
</evidence>
<feature type="compositionally biased region" description="Low complexity" evidence="1">
    <location>
        <begin position="84"/>
        <end position="93"/>
    </location>
</feature>
<keyword evidence="3" id="KW-1185">Reference proteome</keyword>
<sequence>MLLGDCGIFVVKYAEYIFLKKINEMPNDFDTGVARHNMSVQLFKFSVEKPDLRLPGISKIAATSHNRAMSLLLGLLTQARIPDSAPSSSSAKSMGKMFIPSSS</sequence>
<proteinExistence type="predicted"/>
<evidence type="ECO:0008006" key="4">
    <source>
        <dbReference type="Google" id="ProtNLM"/>
    </source>
</evidence>
<reference evidence="3" key="1">
    <citation type="submission" date="2024-07" db="EMBL/GenBank/DDBJ databases">
        <title>Two chromosome-level genome assemblies of Korean endemic species Abeliophyllum distichum and Forsythia ovata (Oleaceae).</title>
        <authorList>
            <person name="Jang H."/>
        </authorList>
    </citation>
    <scope>NUCLEOTIDE SEQUENCE [LARGE SCALE GENOMIC DNA]</scope>
</reference>
<comment type="caution">
    <text evidence="2">The sequence shown here is derived from an EMBL/GenBank/DDBJ whole genome shotgun (WGS) entry which is preliminary data.</text>
</comment>